<keyword evidence="4" id="KW-0732">Signal</keyword>
<organism evidence="10 11">
    <name type="scientific">Pseudodesulfovibrio cashew</name>
    <dbReference type="NCBI Taxonomy" id="2678688"/>
    <lineage>
        <taxon>Bacteria</taxon>
        <taxon>Pseudomonadati</taxon>
        <taxon>Thermodesulfobacteriota</taxon>
        <taxon>Desulfovibrionia</taxon>
        <taxon>Desulfovibrionales</taxon>
        <taxon>Desulfovibrionaceae</taxon>
    </lineage>
</organism>
<keyword evidence="3" id="KW-0812">Transmembrane</keyword>
<dbReference type="Gene3D" id="3.10.20.310">
    <property type="entry name" value="membrane protein fhac"/>
    <property type="match status" value="5"/>
</dbReference>
<protein>
    <recommendedName>
        <fullName evidence="8">Outer membrane protein assembly factor BamA</fullName>
    </recommendedName>
</protein>
<dbReference type="PANTHER" id="PTHR12815">
    <property type="entry name" value="SORTING AND ASSEMBLY MACHINERY SAMM50 PROTEIN FAMILY MEMBER"/>
    <property type="match status" value="1"/>
</dbReference>
<sequence length="906" mass="100697">MLSSRFRSLVIPAIAVLMIVLMVGGPVRAAEKVTQDVKVAVLPFEINAGEDLSYLKDSLPELLGDRLREAGFEVVDNAEVTRLIEEKGITSITTNTARQLGLLAGAGFTVYGSLNQIGDDLTLDARLVDSFQSTTGKKISVTEQGLINLLPAVDGLVDRMKMDLLRLDVIAEVDVEGTQVLDKDVVLMRLTLQKGDMLSAKAVNTALKNIYDLGYFDDVEVKVDTVPEGKKIVFVVKEKPRIQALGVRGSDAIDSEDIMEAISTKKGGLVNPKVLADDIRVIREMYRKDGYYKAKVTHEIEDTGTGVARLTFVIDEGPKLYIEQVVIDGAKQMDPDDIKDVLALKERGMFSFFSNSGVLKEELLDRDAAAIQAFYQSKGFIDVKVGRPEVEINDDGIKVIYQVWEGERYKMGETLFKGDLIDDRNRLLSVTSIDSLKEEDEYFDRTMLKRDVDALTNHYNNYGYAYADVQVNLKDDSEKRIVDVVYTITKHQRVHIRRVLIEGNSITRDNVILREMRLADGDMFSGSKLKRSHARLTNLDYFEKIDISPVPTGNPEEMDLMVKVKDKSTGRIGGGIGYSTYENVYLAANITEANLFGKGYNLSLNAAFSSVKTSFTLSFRNPHINDTDVGFSTEVHRRATEYSTYDKSSTGGSMSFSYPVGEYSSLAWGYTGDYYVISDVDDDASDTVKDDKGSHFLSQLSGSFSRDTRDSFRNTTTGTRTALGIQFGGGPLAGTDDFVKYTGEFGWWTPIFEEVVFHSKFWAGFLHKNFGGDTVPTDQRFELGGISTVRGYSNYAITPLDSDDSSEGGTKAFYTNLEFKRLLSKEYGISSLLFFDAGNSWKEDEMIFSSPTRKGTSPSFGLYKSVGAGINWYSPMGPIGFVYGYGMDRIGTSGRHKIEFLMGQQF</sequence>
<dbReference type="Pfam" id="PF07244">
    <property type="entry name" value="POTRA"/>
    <property type="match status" value="5"/>
</dbReference>
<dbReference type="KEGG" id="psel:GM415_13220"/>
<evidence type="ECO:0000256" key="7">
    <source>
        <dbReference type="ARBA" id="ARBA00023237"/>
    </source>
</evidence>
<keyword evidence="5" id="KW-0677">Repeat</keyword>
<evidence type="ECO:0000256" key="4">
    <source>
        <dbReference type="ARBA" id="ARBA00022729"/>
    </source>
</evidence>
<dbReference type="PIRSF" id="PIRSF006076">
    <property type="entry name" value="OM_assembly_OMP85"/>
    <property type="match status" value="1"/>
</dbReference>
<evidence type="ECO:0000313" key="11">
    <source>
        <dbReference type="Proteomes" id="UP000428328"/>
    </source>
</evidence>
<accession>A0A6I6JTP6</accession>
<dbReference type="PANTHER" id="PTHR12815:SF47">
    <property type="entry name" value="TRANSLOCATION AND ASSEMBLY MODULE SUBUNIT TAMA"/>
    <property type="match status" value="1"/>
</dbReference>
<evidence type="ECO:0000256" key="1">
    <source>
        <dbReference type="ARBA" id="ARBA00004370"/>
    </source>
</evidence>
<dbReference type="InterPro" id="IPR023707">
    <property type="entry name" value="OM_assembly_BamA"/>
</dbReference>
<dbReference type="InterPro" id="IPR034746">
    <property type="entry name" value="POTRA"/>
</dbReference>
<reference evidence="10 11" key="1">
    <citation type="submission" date="2019-11" db="EMBL/GenBank/DDBJ databases">
        <authorList>
            <person name="Zheng R.K."/>
            <person name="Sun C.M."/>
        </authorList>
    </citation>
    <scope>NUCLEOTIDE SEQUENCE [LARGE SCALE GENOMIC DNA]</scope>
    <source>
        <strain evidence="10 11">SRB007</strain>
    </source>
</reference>
<dbReference type="AlphaFoldDB" id="A0A6I6JTP6"/>
<dbReference type="EMBL" id="CP046400">
    <property type="protein sequence ID" value="QGY41044.1"/>
    <property type="molecule type" value="Genomic_DNA"/>
</dbReference>
<proteinExistence type="predicted"/>
<evidence type="ECO:0000256" key="6">
    <source>
        <dbReference type="ARBA" id="ARBA00023136"/>
    </source>
</evidence>
<evidence type="ECO:0000256" key="3">
    <source>
        <dbReference type="ARBA" id="ARBA00022692"/>
    </source>
</evidence>
<keyword evidence="6" id="KW-0472">Membrane</keyword>
<name>A0A6I6JTP6_9BACT</name>
<feature type="domain" description="POTRA" evidence="9">
    <location>
        <begin position="494"/>
        <end position="567"/>
    </location>
</feature>
<evidence type="ECO:0000256" key="5">
    <source>
        <dbReference type="ARBA" id="ARBA00022737"/>
    </source>
</evidence>
<keyword evidence="7" id="KW-0998">Cell outer membrane</keyword>
<feature type="domain" description="POTRA" evidence="9">
    <location>
        <begin position="168"/>
        <end position="239"/>
    </location>
</feature>
<feature type="domain" description="POTRA" evidence="9">
    <location>
        <begin position="320"/>
        <end position="406"/>
    </location>
</feature>
<dbReference type="GO" id="GO:0071709">
    <property type="term" value="P:membrane assembly"/>
    <property type="evidence" value="ECO:0007669"/>
    <property type="project" value="InterPro"/>
</dbReference>
<keyword evidence="2" id="KW-1134">Transmembrane beta strand</keyword>
<dbReference type="NCBIfam" id="TIGR03303">
    <property type="entry name" value="OM_YaeT"/>
    <property type="match status" value="1"/>
</dbReference>
<evidence type="ECO:0000256" key="8">
    <source>
        <dbReference type="NCBIfam" id="TIGR03303"/>
    </source>
</evidence>
<evidence type="ECO:0000313" key="10">
    <source>
        <dbReference type="EMBL" id="QGY41044.1"/>
    </source>
</evidence>
<dbReference type="Gene3D" id="3.40.50.10610">
    <property type="entry name" value="ABC-type transport auxiliary lipoprotein component"/>
    <property type="match status" value="1"/>
</dbReference>
<dbReference type="InterPro" id="IPR010827">
    <property type="entry name" value="BamA/TamA_POTRA"/>
</dbReference>
<feature type="domain" description="POTRA" evidence="9">
    <location>
        <begin position="240"/>
        <end position="317"/>
    </location>
</feature>
<dbReference type="GO" id="GO:0009279">
    <property type="term" value="C:cell outer membrane"/>
    <property type="evidence" value="ECO:0007669"/>
    <property type="project" value="UniProtKB-UniRule"/>
</dbReference>
<dbReference type="PROSITE" id="PS51779">
    <property type="entry name" value="POTRA"/>
    <property type="match status" value="4"/>
</dbReference>
<comment type="subcellular location">
    <subcellularLocation>
        <location evidence="1">Membrane</location>
    </subcellularLocation>
</comment>
<dbReference type="Proteomes" id="UP000428328">
    <property type="component" value="Chromosome"/>
</dbReference>
<gene>
    <name evidence="10" type="primary">bamA</name>
    <name evidence="10" type="ORF">GM415_13220</name>
</gene>
<dbReference type="Gene3D" id="2.40.160.50">
    <property type="entry name" value="membrane protein fhac: a member of the omp85/tpsb transporter family"/>
    <property type="match status" value="1"/>
</dbReference>
<dbReference type="Pfam" id="PF01103">
    <property type="entry name" value="Omp85"/>
    <property type="match status" value="1"/>
</dbReference>
<dbReference type="InterPro" id="IPR000184">
    <property type="entry name" value="Bac_surfAg_D15"/>
</dbReference>
<dbReference type="InterPro" id="IPR039910">
    <property type="entry name" value="D15-like"/>
</dbReference>
<dbReference type="RefSeq" id="WP_158948928.1">
    <property type="nucleotide sequence ID" value="NZ_CP046400.1"/>
</dbReference>
<keyword evidence="11" id="KW-1185">Reference proteome</keyword>
<evidence type="ECO:0000256" key="2">
    <source>
        <dbReference type="ARBA" id="ARBA00022452"/>
    </source>
</evidence>
<evidence type="ECO:0000259" key="9">
    <source>
        <dbReference type="PROSITE" id="PS51779"/>
    </source>
</evidence>